<name>A0A6L2KM71_TANCI</name>
<accession>A0A6L2KM71</accession>
<gene>
    <name evidence="2" type="ORF">Tci_021838</name>
</gene>
<evidence type="ECO:0000256" key="1">
    <source>
        <dbReference type="SAM" id="Phobius"/>
    </source>
</evidence>
<keyword evidence="1" id="KW-0472">Membrane</keyword>
<dbReference type="GO" id="GO:0016740">
    <property type="term" value="F:transferase activity"/>
    <property type="evidence" value="ECO:0007669"/>
    <property type="project" value="UniProtKB-KW"/>
</dbReference>
<organism evidence="2">
    <name type="scientific">Tanacetum cinerariifolium</name>
    <name type="common">Dalmatian daisy</name>
    <name type="synonym">Chrysanthemum cinerariifolium</name>
    <dbReference type="NCBI Taxonomy" id="118510"/>
    <lineage>
        <taxon>Eukaryota</taxon>
        <taxon>Viridiplantae</taxon>
        <taxon>Streptophyta</taxon>
        <taxon>Embryophyta</taxon>
        <taxon>Tracheophyta</taxon>
        <taxon>Spermatophyta</taxon>
        <taxon>Magnoliopsida</taxon>
        <taxon>eudicotyledons</taxon>
        <taxon>Gunneridae</taxon>
        <taxon>Pentapetalae</taxon>
        <taxon>asterids</taxon>
        <taxon>campanulids</taxon>
        <taxon>Asterales</taxon>
        <taxon>Asteraceae</taxon>
        <taxon>Asteroideae</taxon>
        <taxon>Anthemideae</taxon>
        <taxon>Anthemidinae</taxon>
        <taxon>Tanacetum</taxon>
    </lineage>
</organism>
<protein>
    <submittedName>
        <fullName evidence="2">Beta-(1,2)-xylosyltransferase</fullName>
    </submittedName>
</protein>
<proteinExistence type="predicted"/>
<reference evidence="2" key="1">
    <citation type="journal article" date="2019" name="Sci. Rep.">
        <title>Draft genome of Tanacetum cinerariifolium, the natural source of mosquito coil.</title>
        <authorList>
            <person name="Yamashiro T."/>
            <person name="Shiraishi A."/>
            <person name="Satake H."/>
            <person name="Nakayama K."/>
        </authorList>
    </citation>
    <scope>NUCLEOTIDE SEQUENCE</scope>
</reference>
<dbReference type="AlphaFoldDB" id="A0A6L2KM71"/>
<keyword evidence="2" id="KW-0808">Transferase</keyword>
<evidence type="ECO:0000313" key="2">
    <source>
        <dbReference type="EMBL" id="GEU49860.1"/>
    </source>
</evidence>
<keyword evidence="1" id="KW-0812">Transmembrane</keyword>
<sequence length="173" mass="18671">MLNRGKVLESVIGKGEDEELPLFAFGAFDFQVGSVVSKKNDKLADEAFLNEYLKNGILYESSTVPVVGDVSSQGAFYLIAGATAVMPLGTTFSILFSCRAFCEALGQMEYSQTSSAMVSSSKCAGNSKAMNMFERSSQSVNKPLRATESLRLEVESGDVLRCFKNQVTSPTSK</sequence>
<keyword evidence="1" id="KW-1133">Transmembrane helix</keyword>
<feature type="transmembrane region" description="Helical" evidence="1">
    <location>
        <begin position="75"/>
        <end position="98"/>
    </location>
</feature>
<comment type="caution">
    <text evidence="2">The sequence shown here is derived from an EMBL/GenBank/DDBJ whole genome shotgun (WGS) entry which is preliminary data.</text>
</comment>
<dbReference type="EMBL" id="BKCJ010002627">
    <property type="protein sequence ID" value="GEU49860.1"/>
    <property type="molecule type" value="Genomic_DNA"/>
</dbReference>